<keyword evidence="1" id="KW-0808">Transferase</keyword>
<protein>
    <recommendedName>
        <fullName evidence="5">Signal transduction histidine kinase subgroup 3 dimerisation and phosphoacceptor domain-containing protein</fullName>
    </recommendedName>
</protein>
<keyword evidence="4" id="KW-1133">Transmembrane helix</keyword>
<dbReference type="CDD" id="cd16917">
    <property type="entry name" value="HATPase_UhpB-NarQ-NarX-like"/>
    <property type="match status" value="1"/>
</dbReference>
<keyword evidence="3" id="KW-0902">Two-component regulatory system</keyword>
<keyword evidence="2" id="KW-0418">Kinase</keyword>
<dbReference type="InterPro" id="IPR036890">
    <property type="entry name" value="HATPase_C_sf"/>
</dbReference>
<evidence type="ECO:0000256" key="1">
    <source>
        <dbReference type="ARBA" id="ARBA00022679"/>
    </source>
</evidence>
<dbReference type="PANTHER" id="PTHR24421">
    <property type="entry name" value="NITRATE/NITRITE SENSOR PROTEIN NARX-RELATED"/>
    <property type="match status" value="1"/>
</dbReference>
<sequence length="586" mass="61572">MARVPHVAAVVIAVVLAGLVAAPDQPSPVPATAAMLVLQLLHSLPRTRPIRDRFGAWTLTLQAVLLPLGGPAGFLAASVLLIVPRRARWALFAAVVGAAGLLHDGDLYTHLNAMGNALCQGLLVFALTRLSDLRDELAATRGELAARSVAAERARASGALEDALGTALSEIIRLASEGRPAAIVERATAARAEIRRAPEPAPLPPPGDMTPRTALPIIVIGHLWYPVIAVLYLVPVGPPPVLLALYIADIVAVVALQVHHVLPRPPGVPPRHAAWTLPAQALLAAAPLLAPDRPYPQLMWFAAGAILIVLASRPGWAWTLFAAYAALVPATLPARGWDALDTALWTAETAGGAMMFYGLALLARLVHRVREVRMSLAFLAVAEERRRIARDVHDLLGSGMWTIMVKAELAARDPAAGALADVAAVARRTLGDLRAIPDEGTALSASAELDSARDLLTAAGIDLTVTWPPGLDLPEPAGIVLREAVTNVMRHSAARHCLIEASRDGDRLRLRVVNDGAVPAGTPGQGLANLAARTAELHTRSLPDGTFELSVVLQPAGLGGDPDRVEPVAGAQLADDHTQVVADRPP</sequence>
<dbReference type="InterPro" id="IPR050482">
    <property type="entry name" value="Sensor_HK_TwoCompSys"/>
</dbReference>
<feature type="domain" description="Signal transduction histidine kinase subgroup 3 dimerisation and phosphoacceptor" evidence="5">
    <location>
        <begin position="384"/>
        <end position="436"/>
    </location>
</feature>
<feature type="transmembrane region" description="Helical" evidence="4">
    <location>
        <begin position="344"/>
        <end position="366"/>
    </location>
</feature>
<evidence type="ECO:0000313" key="7">
    <source>
        <dbReference type="Proteomes" id="UP001501231"/>
    </source>
</evidence>
<dbReference type="Proteomes" id="UP001501231">
    <property type="component" value="Unassembled WGS sequence"/>
</dbReference>
<keyword evidence="4" id="KW-0472">Membrane</keyword>
<proteinExistence type="predicted"/>
<dbReference type="EMBL" id="BAAARW010000020">
    <property type="protein sequence ID" value="GAA2435052.1"/>
    <property type="molecule type" value="Genomic_DNA"/>
</dbReference>
<feature type="transmembrane region" description="Helical" evidence="4">
    <location>
        <begin position="213"/>
        <end position="234"/>
    </location>
</feature>
<dbReference type="Pfam" id="PF07730">
    <property type="entry name" value="HisKA_3"/>
    <property type="match status" value="1"/>
</dbReference>
<dbReference type="Gene3D" id="3.30.565.10">
    <property type="entry name" value="Histidine kinase-like ATPase, C-terminal domain"/>
    <property type="match status" value="1"/>
</dbReference>
<evidence type="ECO:0000313" key="6">
    <source>
        <dbReference type="EMBL" id="GAA2435052.1"/>
    </source>
</evidence>
<evidence type="ECO:0000256" key="3">
    <source>
        <dbReference type="ARBA" id="ARBA00023012"/>
    </source>
</evidence>
<evidence type="ECO:0000259" key="5">
    <source>
        <dbReference type="Pfam" id="PF07730"/>
    </source>
</evidence>
<feature type="transmembrane region" description="Helical" evidence="4">
    <location>
        <begin position="241"/>
        <end position="260"/>
    </location>
</feature>
<dbReference type="PANTHER" id="PTHR24421:SF63">
    <property type="entry name" value="SENSOR HISTIDINE KINASE DESK"/>
    <property type="match status" value="1"/>
</dbReference>
<dbReference type="InterPro" id="IPR011712">
    <property type="entry name" value="Sig_transdc_His_kin_sub3_dim/P"/>
</dbReference>
<comment type="caution">
    <text evidence="6">The sequence shown here is derived from an EMBL/GenBank/DDBJ whole genome shotgun (WGS) entry which is preliminary data.</text>
</comment>
<accession>A0ABN3JR76</accession>
<keyword evidence="7" id="KW-1185">Reference proteome</keyword>
<evidence type="ECO:0000256" key="4">
    <source>
        <dbReference type="SAM" id="Phobius"/>
    </source>
</evidence>
<reference evidence="6 7" key="1">
    <citation type="journal article" date="2019" name="Int. J. Syst. Evol. Microbiol.">
        <title>The Global Catalogue of Microorganisms (GCM) 10K type strain sequencing project: providing services to taxonomists for standard genome sequencing and annotation.</title>
        <authorList>
            <consortium name="The Broad Institute Genomics Platform"/>
            <consortium name="The Broad Institute Genome Sequencing Center for Infectious Disease"/>
            <person name="Wu L."/>
            <person name="Ma J."/>
        </authorList>
    </citation>
    <scope>NUCLEOTIDE SEQUENCE [LARGE SCALE GENOMIC DNA]</scope>
    <source>
        <strain evidence="6 7">JCM 3325</strain>
    </source>
</reference>
<dbReference type="SUPFAM" id="SSF55874">
    <property type="entry name" value="ATPase domain of HSP90 chaperone/DNA topoisomerase II/histidine kinase"/>
    <property type="match status" value="1"/>
</dbReference>
<keyword evidence="4" id="KW-0812">Transmembrane</keyword>
<evidence type="ECO:0000256" key="2">
    <source>
        <dbReference type="ARBA" id="ARBA00022777"/>
    </source>
</evidence>
<feature type="transmembrane region" description="Helical" evidence="4">
    <location>
        <begin position="298"/>
        <end position="324"/>
    </location>
</feature>
<name>A0ABN3JR76_9ACTN</name>
<organism evidence="6 7">
    <name type="scientific">Actinomadura vinacea</name>
    <dbReference type="NCBI Taxonomy" id="115336"/>
    <lineage>
        <taxon>Bacteria</taxon>
        <taxon>Bacillati</taxon>
        <taxon>Actinomycetota</taxon>
        <taxon>Actinomycetes</taxon>
        <taxon>Streptosporangiales</taxon>
        <taxon>Thermomonosporaceae</taxon>
        <taxon>Actinomadura</taxon>
    </lineage>
</organism>
<feature type="transmembrane region" description="Helical" evidence="4">
    <location>
        <begin position="57"/>
        <end position="82"/>
    </location>
</feature>
<dbReference type="Gene3D" id="1.20.5.1930">
    <property type="match status" value="1"/>
</dbReference>
<gene>
    <name evidence="6" type="ORF">GCM10010191_57080</name>
</gene>